<dbReference type="PRINTS" id="PR00260">
    <property type="entry name" value="CHEMTRNSDUCR"/>
</dbReference>
<evidence type="ECO:0000259" key="10">
    <source>
        <dbReference type="PROSITE" id="PS50111"/>
    </source>
</evidence>
<dbReference type="Pfam" id="PF08269">
    <property type="entry name" value="dCache_2"/>
    <property type="match status" value="1"/>
</dbReference>
<dbReference type="Pfam" id="PF00672">
    <property type="entry name" value="HAMP"/>
    <property type="match status" value="1"/>
</dbReference>
<evidence type="ECO:0000256" key="2">
    <source>
        <dbReference type="ARBA" id="ARBA00022475"/>
    </source>
</evidence>
<sequence length="874" mass="94571">MAGRRAPANARNNINKETEISMFNRHSIGFRIAFWSGFGMVALGVVITAYAVLRMQEMADVQRESGLQAAKDLALNVASREAASIDASLEVPLDAARTLAQAFVSAARPDDEKLTEADWERLRKRFRRMEMAADLAESTIAPYIAAEQRGELTREQAQAEALKVLSAMRYDDGNYLWVQDRLKPVPRMLMHPIATELDGQVLDNPKFDNAMGRDQNLFVALEEQVADDGEGYVHYRWPMPGSSEPKPKLSYGRLIPQWDWIIGSGLWADRIAFYSREDINQILKAVLRENPEFVSVYTAWEPDAFDRRDAALANTTGTDASGRFIPYWHRAADGTLVMDALAGYDQSGAGDYYQIPKNTRREAIINPHLAKVQGQDVLITSLVAPVMLNGVFRGMAGIDLTLSDLQAQVERAAAGLFDGQASVAVIANDGTLVASNAHPELVGKDVSELHDQGDKVKQAIARGEILQLKSVSASGTEEIFTLVPIEVGRTGTPWAVQIKVPVAKVLTLAEEAAAQTRQSAAFMIVFSVVAVLIGVIGMSWLARAIVRRIRGATETMREIADGEGDLTHKLPETGQDELADLATAFNRFQRRVRDLVAEAMTASERVAAAAEELTATSSATSDQISRQQSESGQVATAMNEMTATVAEVARNAAEAAEAARAADQETQQGQSVMVEAAELIHTAAKQIQTTAAAVGRLSQDAENIGQVLDVIRGIADQTNLLALNAAIEAARAGEQGRGFAVVAGEVRTLASRTQDSTTEIQTMIERLQEGSGQAVTAMEQARGQVDKNAEMAEGARQALTTIAEAVTRIRDMNMQIAGATEEQSAVAEEVDRNLINSAEAMAQITIGSSQINNAAAELAQLAADQLERVGRFKV</sequence>
<protein>
    <submittedName>
        <fullName evidence="12">Methyl-accepting chemotaxis protein</fullName>
    </submittedName>
</protein>
<reference evidence="12 13" key="2">
    <citation type="submission" date="2011-11" db="EMBL/GenBank/DDBJ databases">
        <authorList>
            <consortium name="US DOE Joint Genome Institute"/>
            <person name="Lucas S."/>
            <person name="Han J."/>
            <person name="Lapidus A."/>
            <person name="Cheng J.-F."/>
            <person name="Goodwin L."/>
            <person name="Pitluck S."/>
            <person name="Peters L."/>
            <person name="Ovchinnikova G."/>
            <person name="Zhang X."/>
            <person name="Detter J.C."/>
            <person name="Han C."/>
            <person name="Tapia R."/>
            <person name="Land M."/>
            <person name="Hauser L."/>
            <person name="Kyrpides N."/>
            <person name="Ivanova N."/>
            <person name="Pagani I."/>
            <person name="Vogl K."/>
            <person name="Liu Z."/>
            <person name="Overmann J."/>
            <person name="Frigaard N.-U."/>
            <person name="Bryant D."/>
            <person name="Woyke T."/>
        </authorList>
    </citation>
    <scope>NUCLEOTIDE SEQUENCE [LARGE SCALE GENOMIC DNA]</scope>
    <source>
        <strain evidence="12 13">970</strain>
    </source>
</reference>
<dbReference type="GO" id="GO:0005886">
    <property type="term" value="C:plasma membrane"/>
    <property type="evidence" value="ECO:0007669"/>
    <property type="project" value="UniProtKB-SubCell"/>
</dbReference>
<comment type="subcellular location">
    <subcellularLocation>
        <location evidence="1">Cell membrane</location>
        <topology evidence="1">Multi-pass membrane protein</topology>
    </subcellularLocation>
</comment>
<dbReference type="GO" id="GO:0006935">
    <property type="term" value="P:chemotaxis"/>
    <property type="evidence" value="ECO:0007669"/>
    <property type="project" value="InterPro"/>
</dbReference>
<dbReference type="InterPro" id="IPR004089">
    <property type="entry name" value="MCPsignal_dom"/>
</dbReference>
<dbReference type="InterPro" id="IPR033480">
    <property type="entry name" value="sCache_2"/>
</dbReference>
<dbReference type="EMBL" id="JH603170">
    <property type="protein sequence ID" value="EIC20424.1"/>
    <property type="molecule type" value="Genomic_DNA"/>
</dbReference>
<evidence type="ECO:0000256" key="5">
    <source>
        <dbReference type="ARBA" id="ARBA00023136"/>
    </source>
</evidence>
<dbReference type="InterPro" id="IPR004090">
    <property type="entry name" value="Chemotax_Me-accpt_rcpt"/>
</dbReference>
<feature type="domain" description="Methyl-accepting transducer" evidence="10">
    <location>
        <begin position="602"/>
        <end position="838"/>
    </location>
</feature>
<dbReference type="GO" id="GO:0004888">
    <property type="term" value="F:transmembrane signaling receptor activity"/>
    <property type="evidence" value="ECO:0007669"/>
    <property type="project" value="InterPro"/>
</dbReference>
<keyword evidence="5 9" id="KW-0472">Membrane</keyword>
<dbReference type="PANTHER" id="PTHR32089:SF112">
    <property type="entry name" value="LYSOZYME-LIKE PROTEIN-RELATED"/>
    <property type="match status" value="1"/>
</dbReference>
<keyword evidence="4 9" id="KW-1133">Transmembrane helix</keyword>
<organism evidence="12 13">
    <name type="scientific">Thiorhodovibrio frisius</name>
    <dbReference type="NCBI Taxonomy" id="631362"/>
    <lineage>
        <taxon>Bacteria</taxon>
        <taxon>Pseudomonadati</taxon>
        <taxon>Pseudomonadota</taxon>
        <taxon>Gammaproteobacteria</taxon>
        <taxon>Chromatiales</taxon>
        <taxon>Chromatiaceae</taxon>
        <taxon>Thiorhodovibrio</taxon>
    </lineage>
</organism>
<evidence type="ECO:0000313" key="12">
    <source>
        <dbReference type="EMBL" id="EIC20424.1"/>
    </source>
</evidence>
<dbReference type="STRING" id="631362.Thi970DRAFT_04058"/>
<evidence type="ECO:0000259" key="11">
    <source>
        <dbReference type="PROSITE" id="PS50885"/>
    </source>
</evidence>
<proteinExistence type="inferred from homology"/>
<keyword evidence="6 8" id="KW-0807">Transducer</keyword>
<feature type="domain" description="HAMP" evidence="11">
    <location>
        <begin position="543"/>
        <end position="597"/>
    </location>
</feature>
<dbReference type="Proteomes" id="UP000002964">
    <property type="component" value="Unassembled WGS sequence"/>
</dbReference>
<dbReference type="PANTHER" id="PTHR32089">
    <property type="entry name" value="METHYL-ACCEPTING CHEMOTAXIS PROTEIN MCPB"/>
    <property type="match status" value="1"/>
</dbReference>
<dbReference type="PROSITE" id="PS50111">
    <property type="entry name" value="CHEMOTAXIS_TRANSDUC_2"/>
    <property type="match status" value="1"/>
</dbReference>
<evidence type="ECO:0000256" key="1">
    <source>
        <dbReference type="ARBA" id="ARBA00004651"/>
    </source>
</evidence>
<feature type="transmembrane region" description="Helical" evidence="9">
    <location>
        <begin position="520"/>
        <end position="542"/>
    </location>
</feature>
<dbReference type="CDD" id="cd12913">
    <property type="entry name" value="PDC1_MCP_like"/>
    <property type="match status" value="1"/>
</dbReference>
<evidence type="ECO:0000256" key="8">
    <source>
        <dbReference type="PROSITE-ProRule" id="PRU00284"/>
    </source>
</evidence>
<dbReference type="Gene3D" id="1.10.287.950">
    <property type="entry name" value="Methyl-accepting chemotaxis protein"/>
    <property type="match status" value="1"/>
</dbReference>
<dbReference type="CDD" id="cd06225">
    <property type="entry name" value="HAMP"/>
    <property type="match status" value="1"/>
</dbReference>
<dbReference type="SUPFAM" id="SSF58104">
    <property type="entry name" value="Methyl-accepting chemotaxis protein (MCP) signaling domain"/>
    <property type="match status" value="1"/>
</dbReference>
<dbReference type="FunFam" id="1.10.287.950:FF:000001">
    <property type="entry name" value="Methyl-accepting chemotaxis sensory transducer"/>
    <property type="match status" value="1"/>
</dbReference>
<feature type="transmembrane region" description="Helical" evidence="9">
    <location>
        <begin position="32"/>
        <end position="53"/>
    </location>
</feature>
<dbReference type="SMART" id="SM01049">
    <property type="entry name" value="Cache_2"/>
    <property type="match status" value="1"/>
</dbReference>
<dbReference type="SMART" id="SM00283">
    <property type="entry name" value="MA"/>
    <property type="match status" value="1"/>
</dbReference>
<dbReference type="Gene3D" id="3.30.450.20">
    <property type="entry name" value="PAS domain"/>
    <property type="match status" value="3"/>
</dbReference>
<keyword evidence="2" id="KW-1003">Cell membrane</keyword>
<evidence type="ECO:0000313" key="13">
    <source>
        <dbReference type="Proteomes" id="UP000002964"/>
    </source>
</evidence>
<evidence type="ECO:0000256" key="3">
    <source>
        <dbReference type="ARBA" id="ARBA00022692"/>
    </source>
</evidence>
<comment type="similarity">
    <text evidence="7">Belongs to the methyl-accepting chemotaxis (MCP) protein family.</text>
</comment>
<dbReference type="Pfam" id="PF00015">
    <property type="entry name" value="MCPsignal"/>
    <property type="match status" value="1"/>
</dbReference>
<reference evidence="13" key="1">
    <citation type="submission" date="2011-06" db="EMBL/GenBank/DDBJ databases">
        <authorList>
            <consortium name="US DOE Joint Genome Institute (JGI-PGF)"/>
            <person name="Lucas S."/>
            <person name="Han J."/>
            <person name="Lapidus A."/>
            <person name="Cheng J.-F."/>
            <person name="Goodwin L."/>
            <person name="Pitluck S."/>
            <person name="Peters L."/>
            <person name="Land M.L."/>
            <person name="Hauser L."/>
            <person name="Vogl K."/>
            <person name="Liu Z."/>
            <person name="Overmann J."/>
            <person name="Frigaard N.-U."/>
            <person name="Bryant D.A."/>
            <person name="Woyke T.J."/>
        </authorList>
    </citation>
    <scope>NUCLEOTIDE SEQUENCE [LARGE SCALE GENOMIC DNA]</scope>
    <source>
        <strain evidence="13">970</strain>
    </source>
</reference>
<dbReference type="CDD" id="cd11386">
    <property type="entry name" value="MCP_signal"/>
    <property type="match status" value="1"/>
</dbReference>
<dbReference type="SMART" id="SM00304">
    <property type="entry name" value="HAMP"/>
    <property type="match status" value="2"/>
</dbReference>
<evidence type="ECO:0000256" key="4">
    <source>
        <dbReference type="ARBA" id="ARBA00022989"/>
    </source>
</evidence>
<dbReference type="InterPro" id="IPR004010">
    <property type="entry name" value="Double_Cache_2"/>
</dbReference>
<evidence type="ECO:0000256" key="7">
    <source>
        <dbReference type="ARBA" id="ARBA00029447"/>
    </source>
</evidence>
<dbReference type="PROSITE" id="PS50885">
    <property type="entry name" value="HAMP"/>
    <property type="match status" value="1"/>
</dbReference>
<accession>H8Z517</accession>
<evidence type="ECO:0000256" key="9">
    <source>
        <dbReference type="SAM" id="Phobius"/>
    </source>
</evidence>
<dbReference type="GO" id="GO:0007165">
    <property type="term" value="P:signal transduction"/>
    <property type="evidence" value="ECO:0007669"/>
    <property type="project" value="UniProtKB-KW"/>
</dbReference>
<dbReference type="AlphaFoldDB" id="H8Z517"/>
<dbReference type="HOGENOM" id="CLU_000445_107_19_6"/>
<dbReference type="eggNOG" id="COG0840">
    <property type="taxonomic scope" value="Bacteria"/>
</dbReference>
<keyword evidence="3 9" id="KW-0812">Transmembrane</keyword>
<keyword evidence="13" id="KW-1185">Reference proteome</keyword>
<evidence type="ECO:0000256" key="6">
    <source>
        <dbReference type="ARBA" id="ARBA00023224"/>
    </source>
</evidence>
<dbReference type="InterPro" id="IPR003660">
    <property type="entry name" value="HAMP_dom"/>
</dbReference>
<name>H8Z517_9GAMM</name>
<gene>
    <name evidence="12" type="ORF">Thi970DRAFT_04058</name>
</gene>